<reference evidence="2" key="1">
    <citation type="submission" date="2023-10" db="EMBL/GenBank/DDBJ databases">
        <authorList>
            <person name="Chen Y."/>
            <person name="Shah S."/>
            <person name="Dougan E. K."/>
            <person name="Thang M."/>
            <person name="Chan C."/>
        </authorList>
    </citation>
    <scope>NUCLEOTIDE SEQUENCE [LARGE SCALE GENOMIC DNA]</scope>
</reference>
<sequence>MSSELQSKAVERLHRSAALRAEKRRLASKEKLAELEKQLHAESVHSAALSRLQPGAQGASWPYPGDRPDRRALSFPGFLVA</sequence>
<proteinExistence type="predicted"/>
<feature type="region of interest" description="Disordered" evidence="1">
    <location>
        <begin position="46"/>
        <end position="68"/>
    </location>
</feature>
<dbReference type="Proteomes" id="UP001189429">
    <property type="component" value="Unassembled WGS sequence"/>
</dbReference>
<organism evidence="2 3">
    <name type="scientific">Prorocentrum cordatum</name>
    <dbReference type="NCBI Taxonomy" id="2364126"/>
    <lineage>
        <taxon>Eukaryota</taxon>
        <taxon>Sar</taxon>
        <taxon>Alveolata</taxon>
        <taxon>Dinophyceae</taxon>
        <taxon>Prorocentrales</taxon>
        <taxon>Prorocentraceae</taxon>
        <taxon>Prorocentrum</taxon>
    </lineage>
</organism>
<protein>
    <submittedName>
        <fullName evidence="2">Uncharacterized protein</fullName>
    </submittedName>
</protein>
<accession>A0ABN9PZZ0</accession>
<comment type="caution">
    <text evidence="2">The sequence shown here is derived from an EMBL/GenBank/DDBJ whole genome shotgun (WGS) entry which is preliminary data.</text>
</comment>
<name>A0ABN9PZZ0_9DINO</name>
<evidence type="ECO:0000313" key="3">
    <source>
        <dbReference type="Proteomes" id="UP001189429"/>
    </source>
</evidence>
<dbReference type="EMBL" id="CAUYUJ010001780">
    <property type="protein sequence ID" value="CAK0797587.1"/>
    <property type="molecule type" value="Genomic_DNA"/>
</dbReference>
<gene>
    <name evidence="2" type="ORF">PCOR1329_LOCUS6624</name>
</gene>
<evidence type="ECO:0000256" key="1">
    <source>
        <dbReference type="SAM" id="MobiDB-lite"/>
    </source>
</evidence>
<keyword evidence="3" id="KW-1185">Reference proteome</keyword>
<evidence type="ECO:0000313" key="2">
    <source>
        <dbReference type="EMBL" id="CAK0797587.1"/>
    </source>
</evidence>